<dbReference type="InterPro" id="IPR007704">
    <property type="entry name" value="PIG-M"/>
</dbReference>
<protein>
    <submittedName>
        <fullName evidence="2">Putative membrane protein</fullName>
    </submittedName>
</protein>
<dbReference type="GO" id="GO:0006506">
    <property type="term" value="P:GPI anchor biosynthetic process"/>
    <property type="evidence" value="ECO:0007669"/>
    <property type="project" value="InterPro"/>
</dbReference>
<feature type="transmembrane region" description="Helical" evidence="1">
    <location>
        <begin position="179"/>
        <end position="198"/>
    </location>
</feature>
<keyword evidence="1" id="KW-0812">Transmembrane</keyword>
<dbReference type="GO" id="GO:0004376">
    <property type="term" value="F:GPI mannosyltransferase activity"/>
    <property type="evidence" value="ECO:0007669"/>
    <property type="project" value="InterPro"/>
</dbReference>
<dbReference type="GO" id="GO:0051751">
    <property type="term" value="F:alpha-1,4-mannosyltransferase activity"/>
    <property type="evidence" value="ECO:0007669"/>
    <property type="project" value="InterPro"/>
</dbReference>
<comment type="caution">
    <text evidence="2">The sequence shown here is derived from an EMBL/GenBank/DDBJ whole genome shotgun (WGS) entry which is preliminary data.</text>
</comment>
<feature type="transmembrane region" description="Helical" evidence="1">
    <location>
        <begin position="396"/>
        <end position="417"/>
    </location>
</feature>
<dbReference type="Proteomes" id="UP000295680">
    <property type="component" value="Unassembled WGS sequence"/>
</dbReference>
<feature type="transmembrane region" description="Helical" evidence="1">
    <location>
        <begin position="330"/>
        <end position="348"/>
    </location>
</feature>
<dbReference type="RefSeq" id="WP_132110659.1">
    <property type="nucleotide sequence ID" value="NZ_SLWS01000001.1"/>
</dbReference>
<keyword evidence="1" id="KW-0472">Membrane</keyword>
<organism evidence="2 3">
    <name type="scientific">Actinocrispum wychmicini</name>
    <dbReference type="NCBI Taxonomy" id="1213861"/>
    <lineage>
        <taxon>Bacteria</taxon>
        <taxon>Bacillati</taxon>
        <taxon>Actinomycetota</taxon>
        <taxon>Actinomycetes</taxon>
        <taxon>Pseudonocardiales</taxon>
        <taxon>Pseudonocardiaceae</taxon>
        <taxon>Actinocrispum</taxon>
    </lineage>
</organism>
<dbReference type="AlphaFoldDB" id="A0A4R2JW65"/>
<gene>
    <name evidence="2" type="ORF">EV192_101513</name>
</gene>
<feature type="transmembrane region" description="Helical" evidence="1">
    <location>
        <begin position="218"/>
        <end position="243"/>
    </location>
</feature>
<dbReference type="GO" id="GO:0016020">
    <property type="term" value="C:membrane"/>
    <property type="evidence" value="ECO:0007669"/>
    <property type="project" value="InterPro"/>
</dbReference>
<evidence type="ECO:0000256" key="1">
    <source>
        <dbReference type="SAM" id="Phobius"/>
    </source>
</evidence>
<feature type="transmembrane region" description="Helical" evidence="1">
    <location>
        <begin position="437"/>
        <end position="456"/>
    </location>
</feature>
<keyword evidence="1" id="KW-1133">Transmembrane helix</keyword>
<evidence type="ECO:0000313" key="3">
    <source>
        <dbReference type="Proteomes" id="UP000295680"/>
    </source>
</evidence>
<feature type="transmembrane region" description="Helical" evidence="1">
    <location>
        <begin position="32"/>
        <end position="50"/>
    </location>
</feature>
<feature type="transmembrane region" description="Helical" evidence="1">
    <location>
        <begin position="136"/>
        <end position="158"/>
    </location>
</feature>
<keyword evidence="3" id="KW-1185">Reference proteome</keyword>
<sequence length="480" mass="52888">MAGEAESSVARETGEPARDAVRTARVLRFGRVGLAAMVLLCGITLLLGFANKNRCTGPEFDSLGRSAPQPTERARADACYSDIQYLWVGRDIDKHVFPYMHGSIDAKGDLEGGTVEYPVLTGVLIWLGALFAHNDAGFLLGSAILMAPFGLLTAWLLGRMARWRTLLWAIGPPLVLYAFHNWDLPVVLSAVAAVYVVHRGWGRLGADRPLVDRATFSAVLLGIGFTLKLYPAAFVLPLMLYVLTGGRDGMELPKGKRYDVYGALKVALVALVTAVLINLPFAVFGFEGWKASFTFQGLRKADITTNSIWFWAFRPDSEPKNAAFQDVVSLWSPILVLASFALALYLGWRRFKREGTYPWIAVSAAMLCGFLLLHKVHSPQYTLWLVPMLVLMRVHIGWSIAYFIADFCMGTGIFLWYHAIDVGKGMTIYDGFTAQMVMIGVWGRAALLVGLFFAFLNAKSTVDDPVPESFLPKGYRPATA</sequence>
<reference evidence="2 3" key="1">
    <citation type="submission" date="2019-03" db="EMBL/GenBank/DDBJ databases">
        <title>Genomic Encyclopedia of Type Strains, Phase IV (KMG-IV): sequencing the most valuable type-strain genomes for metagenomic binning, comparative biology and taxonomic classification.</title>
        <authorList>
            <person name="Goeker M."/>
        </authorList>
    </citation>
    <scope>NUCLEOTIDE SEQUENCE [LARGE SCALE GENOMIC DNA]</scope>
    <source>
        <strain evidence="2 3">DSM 45934</strain>
    </source>
</reference>
<dbReference type="EMBL" id="SLWS01000001">
    <property type="protein sequence ID" value="TCO64731.1"/>
    <property type="molecule type" value="Genomic_DNA"/>
</dbReference>
<accession>A0A4R2JW65</accession>
<feature type="transmembrane region" description="Helical" evidence="1">
    <location>
        <begin position="357"/>
        <end position="376"/>
    </location>
</feature>
<dbReference type="OrthoDB" id="3348156at2"/>
<evidence type="ECO:0000313" key="2">
    <source>
        <dbReference type="EMBL" id="TCO64731.1"/>
    </source>
</evidence>
<dbReference type="Pfam" id="PF05007">
    <property type="entry name" value="Mannosyl_trans"/>
    <property type="match status" value="1"/>
</dbReference>
<name>A0A4R2JW65_9PSEU</name>
<feature type="transmembrane region" description="Helical" evidence="1">
    <location>
        <begin position="264"/>
        <end position="286"/>
    </location>
</feature>
<proteinExistence type="predicted"/>